<evidence type="ECO:0000256" key="4">
    <source>
        <dbReference type="SAM" id="SignalP"/>
    </source>
</evidence>
<feature type="chain" id="PRO_5047542117" evidence="4">
    <location>
        <begin position="24"/>
        <end position="558"/>
    </location>
</feature>
<comment type="similarity">
    <text evidence="1">Belongs to the bacterial solute-binding protein 5 family.</text>
</comment>
<dbReference type="PROSITE" id="PS51257">
    <property type="entry name" value="PROKAR_LIPOPROTEIN"/>
    <property type="match status" value="1"/>
</dbReference>
<dbReference type="Gene3D" id="3.10.105.10">
    <property type="entry name" value="Dipeptide-binding Protein, Domain 3"/>
    <property type="match status" value="1"/>
</dbReference>
<keyword evidence="7" id="KW-1185">Reference proteome</keyword>
<dbReference type="EMBL" id="JBHUOQ010000001">
    <property type="protein sequence ID" value="MFD2829271.1"/>
    <property type="molecule type" value="Genomic_DNA"/>
</dbReference>
<keyword evidence="2" id="KW-0813">Transport</keyword>
<dbReference type="PANTHER" id="PTHR30290">
    <property type="entry name" value="PERIPLASMIC BINDING COMPONENT OF ABC TRANSPORTER"/>
    <property type="match status" value="1"/>
</dbReference>
<organism evidence="6 7">
    <name type="scientific">Corticicoccus populi</name>
    <dbReference type="NCBI Taxonomy" id="1812821"/>
    <lineage>
        <taxon>Bacteria</taxon>
        <taxon>Bacillati</taxon>
        <taxon>Bacillota</taxon>
        <taxon>Bacilli</taxon>
        <taxon>Bacillales</taxon>
        <taxon>Staphylococcaceae</taxon>
        <taxon>Corticicoccus</taxon>
    </lineage>
</organism>
<dbReference type="Proteomes" id="UP001597519">
    <property type="component" value="Unassembled WGS sequence"/>
</dbReference>
<feature type="domain" description="Solute-binding protein family 5" evidence="5">
    <location>
        <begin position="85"/>
        <end position="474"/>
    </location>
</feature>
<dbReference type="InterPro" id="IPR039424">
    <property type="entry name" value="SBP_5"/>
</dbReference>
<keyword evidence="3 4" id="KW-0732">Signal</keyword>
<evidence type="ECO:0000313" key="7">
    <source>
        <dbReference type="Proteomes" id="UP001597519"/>
    </source>
</evidence>
<gene>
    <name evidence="6" type="ORF">ACFSX4_02250</name>
</gene>
<reference evidence="7" key="1">
    <citation type="journal article" date="2019" name="Int. J. Syst. Evol. Microbiol.">
        <title>The Global Catalogue of Microorganisms (GCM) 10K type strain sequencing project: providing services to taxonomists for standard genome sequencing and annotation.</title>
        <authorList>
            <consortium name="The Broad Institute Genomics Platform"/>
            <consortium name="The Broad Institute Genome Sequencing Center for Infectious Disease"/>
            <person name="Wu L."/>
            <person name="Ma J."/>
        </authorList>
    </citation>
    <scope>NUCLEOTIDE SEQUENCE [LARGE SCALE GENOMIC DNA]</scope>
    <source>
        <strain evidence="7">KCTC 33575</strain>
    </source>
</reference>
<dbReference type="InterPro" id="IPR030678">
    <property type="entry name" value="Peptide/Ni-bd"/>
</dbReference>
<accession>A0ABW5WVA8</accession>
<proteinExistence type="inferred from homology"/>
<evidence type="ECO:0000259" key="5">
    <source>
        <dbReference type="Pfam" id="PF00496"/>
    </source>
</evidence>
<dbReference type="RefSeq" id="WP_377771129.1">
    <property type="nucleotide sequence ID" value="NZ_JBHUOQ010000001.1"/>
</dbReference>
<dbReference type="InterPro" id="IPR000914">
    <property type="entry name" value="SBP_5_dom"/>
</dbReference>
<feature type="signal peptide" evidence="4">
    <location>
        <begin position="1"/>
        <end position="23"/>
    </location>
</feature>
<evidence type="ECO:0000313" key="6">
    <source>
        <dbReference type="EMBL" id="MFD2829271.1"/>
    </source>
</evidence>
<dbReference type="Gene3D" id="3.40.190.10">
    <property type="entry name" value="Periplasmic binding protein-like II"/>
    <property type="match status" value="1"/>
</dbReference>
<comment type="caution">
    <text evidence="6">The sequence shown here is derived from an EMBL/GenBank/DDBJ whole genome shotgun (WGS) entry which is preliminary data.</text>
</comment>
<evidence type="ECO:0000256" key="3">
    <source>
        <dbReference type="ARBA" id="ARBA00022729"/>
    </source>
</evidence>
<protein>
    <submittedName>
        <fullName evidence="6">Glutathione ABC transporter substrate-binding protein</fullName>
    </submittedName>
</protein>
<evidence type="ECO:0000256" key="2">
    <source>
        <dbReference type="ARBA" id="ARBA00022448"/>
    </source>
</evidence>
<dbReference type="SUPFAM" id="SSF53850">
    <property type="entry name" value="Periplasmic binding protein-like II"/>
    <property type="match status" value="1"/>
</dbReference>
<evidence type="ECO:0000256" key="1">
    <source>
        <dbReference type="ARBA" id="ARBA00005695"/>
    </source>
</evidence>
<dbReference type="PIRSF" id="PIRSF002741">
    <property type="entry name" value="MppA"/>
    <property type="match status" value="1"/>
</dbReference>
<dbReference type="CDD" id="cd08499">
    <property type="entry name" value="PBP2_Ylib_like"/>
    <property type="match status" value="1"/>
</dbReference>
<name>A0ABW5WVA8_9STAP</name>
<dbReference type="Pfam" id="PF00496">
    <property type="entry name" value="SBP_bac_5"/>
    <property type="match status" value="1"/>
</dbReference>
<dbReference type="PANTHER" id="PTHR30290:SF9">
    <property type="entry name" value="OLIGOPEPTIDE-BINDING PROTEIN APPA"/>
    <property type="match status" value="1"/>
</dbReference>
<sequence length="558" mass="61591">MKRTWKYLLLIVVLLLAACTSDSDVEPEGSSEARDAEAPAGGDLALGLPSDAISMDPHGSNDIPSEQVRAVIYEPLVAQDENLDIYGKLAEDWEQIDDNTWRFNLREGVTFHDGSTFNAEAVKANLERLQDPAKASPRLFLLEMIEEINIVDDYTVEIVTEYPFSPLLAHLAHGAGKMISKELIDEDYQNALDTAGENMSVEEYYELRDAGGEAFEEVANAISGDVGTLIETQPSGTGYMQFDSRNPGADTTVVKYDDYWGEPANLDSAQFKVINETGSRIAELETGAAHFISDIQSANLERIENTPDVSLARTESVAIDFIGFNTSKEPFNDKRVRQAITHAFDKETVAEGVYNGSGADAVAALAPGVLGYDENLEGLEYDMDKAQELLEEAGYADGFDLTMMVNDDNAERMDIAVILQESLAELNINVNIEQVEWGAYMEATGNGEHDMYMLGWSNATGDPDNGIAPLFHSDYVGADGNRAFFENDDLDALLDQGRRETDENARAEIYKQAQEILVEEAPAIFVRHSELLNAQHDSFTGMDVDSYNIWNFRESGIR</sequence>